<name>A0ABW3YH83_9ACTN</name>
<organism evidence="3 4">
    <name type="scientific">Micromonospora sonneratiae</name>
    <dbReference type="NCBI Taxonomy" id="1184706"/>
    <lineage>
        <taxon>Bacteria</taxon>
        <taxon>Bacillati</taxon>
        <taxon>Actinomycetota</taxon>
        <taxon>Actinomycetes</taxon>
        <taxon>Micromonosporales</taxon>
        <taxon>Micromonosporaceae</taxon>
        <taxon>Micromonospora</taxon>
    </lineage>
</organism>
<gene>
    <name evidence="3" type="ORF">ACFQ4H_22545</name>
</gene>
<dbReference type="RefSeq" id="WP_377573554.1">
    <property type="nucleotide sequence ID" value="NZ_JBHTMP010000038.1"/>
</dbReference>
<dbReference type="Pfam" id="PF01557">
    <property type="entry name" value="FAA_hydrolase"/>
    <property type="match status" value="1"/>
</dbReference>
<accession>A0ABW3YH83</accession>
<dbReference type="SUPFAM" id="SSF56529">
    <property type="entry name" value="FAH"/>
    <property type="match status" value="1"/>
</dbReference>
<dbReference type="InterPro" id="IPR036663">
    <property type="entry name" value="Fumarylacetoacetase_C_sf"/>
</dbReference>
<evidence type="ECO:0000259" key="2">
    <source>
        <dbReference type="Pfam" id="PF01557"/>
    </source>
</evidence>
<protein>
    <submittedName>
        <fullName evidence="3">2-keto-4-pentenoate hydratase</fullName>
    </submittedName>
</protein>
<comment type="caution">
    <text evidence="3">The sequence shown here is derived from an EMBL/GenBank/DDBJ whole genome shotgun (WGS) entry which is preliminary data.</text>
</comment>
<proteinExistence type="predicted"/>
<evidence type="ECO:0000256" key="1">
    <source>
        <dbReference type="ARBA" id="ARBA00023239"/>
    </source>
</evidence>
<dbReference type="InterPro" id="IPR050772">
    <property type="entry name" value="Hydratase-Decarb/MhpD_sf"/>
</dbReference>
<dbReference type="EMBL" id="JBHTMP010000038">
    <property type="protein sequence ID" value="MFD1323872.1"/>
    <property type="molecule type" value="Genomic_DNA"/>
</dbReference>
<evidence type="ECO:0000313" key="4">
    <source>
        <dbReference type="Proteomes" id="UP001597260"/>
    </source>
</evidence>
<dbReference type="Gene3D" id="3.90.850.10">
    <property type="entry name" value="Fumarylacetoacetase-like, C-terminal domain"/>
    <property type="match status" value="1"/>
</dbReference>
<reference evidence="4" key="1">
    <citation type="journal article" date="2019" name="Int. J. Syst. Evol. Microbiol.">
        <title>The Global Catalogue of Microorganisms (GCM) 10K type strain sequencing project: providing services to taxonomists for standard genome sequencing and annotation.</title>
        <authorList>
            <consortium name="The Broad Institute Genomics Platform"/>
            <consortium name="The Broad Institute Genome Sequencing Center for Infectious Disease"/>
            <person name="Wu L."/>
            <person name="Ma J."/>
        </authorList>
    </citation>
    <scope>NUCLEOTIDE SEQUENCE [LARGE SCALE GENOMIC DNA]</scope>
    <source>
        <strain evidence="4">JCM 31037</strain>
    </source>
</reference>
<keyword evidence="1" id="KW-0456">Lyase</keyword>
<evidence type="ECO:0000313" key="3">
    <source>
        <dbReference type="EMBL" id="MFD1323872.1"/>
    </source>
</evidence>
<dbReference type="Proteomes" id="UP001597260">
    <property type="component" value="Unassembled WGS sequence"/>
</dbReference>
<dbReference type="PANTHER" id="PTHR30143">
    <property type="entry name" value="ACID HYDRATASE"/>
    <property type="match status" value="1"/>
</dbReference>
<feature type="domain" description="Fumarylacetoacetase-like C-terminal" evidence="2">
    <location>
        <begin position="84"/>
        <end position="259"/>
    </location>
</feature>
<dbReference type="InterPro" id="IPR011234">
    <property type="entry name" value="Fumarylacetoacetase-like_C"/>
</dbReference>
<sequence length="266" mass="27355">MTDDAQSPVVLAAQRLRAAAESGKPCNPVRDLLGSTDVGLAYAVQQANAAITRTQGRVRVGRKIGLTSEAVQRQLGVDQPDFGSLFDDMAISSGGTVAPGRLLQPKVEAEVAFVLGADLDGPLESVDDVRAAVAGAAAAIEIVDSRVANWDISIVDTVADNASSGLYVVSEAVLPLTEVDPVTVQMTLRLNGEVASAGEGRACLGDPLNAVLWLARTAQELGDPLRAGEIVLSGALGPMVVVEPGDTVSAEISQLGSVAVSFEAEE</sequence>
<dbReference type="PANTHER" id="PTHR30143:SF0">
    <property type="entry name" value="2-KETO-4-PENTENOATE HYDRATASE"/>
    <property type="match status" value="1"/>
</dbReference>
<keyword evidence="4" id="KW-1185">Reference proteome</keyword>